<reference evidence="2 3" key="1">
    <citation type="submission" date="2016-07" db="EMBL/GenBank/DDBJ databases">
        <title>Draft genome of the white-rot fungus Obba rivulosa 3A-2.</title>
        <authorList>
            <consortium name="DOE Joint Genome Institute"/>
            <person name="Miettinen O."/>
            <person name="Riley R."/>
            <person name="Acob R."/>
            <person name="Barry K."/>
            <person name="Cullen D."/>
            <person name="De Vries R."/>
            <person name="Hainaut M."/>
            <person name="Hatakka A."/>
            <person name="Henrissat B."/>
            <person name="Hilden K."/>
            <person name="Kuo R."/>
            <person name="Labutti K."/>
            <person name="Lipzen A."/>
            <person name="Makela M.R."/>
            <person name="Sandor L."/>
            <person name="Spatafora J.W."/>
            <person name="Grigoriev I.V."/>
            <person name="Hibbett D.S."/>
        </authorList>
    </citation>
    <scope>NUCLEOTIDE SEQUENCE [LARGE SCALE GENOMIC DNA]</scope>
    <source>
        <strain evidence="2 3">3A-2</strain>
    </source>
</reference>
<feature type="signal peptide" evidence="1">
    <location>
        <begin position="1"/>
        <end position="26"/>
    </location>
</feature>
<organism evidence="2 3">
    <name type="scientific">Obba rivulosa</name>
    <dbReference type="NCBI Taxonomy" id="1052685"/>
    <lineage>
        <taxon>Eukaryota</taxon>
        <taxon>Fungi</taxon>
        <taxon>Dikarya</taxon>
        <taxon>Basidiomycota</taxon>
        <taxon>Agaricomycotina</taxon>
        <taxon>Agaricomycetes</taxon>
        <taxon>Polyporales</taxon>
        <taxon>Gelatoporiaceae</taxon>
        <taxon>Obba</taxon>
    </lineage>
</organism>
<keyword evidence="3" id="KW-1185">Reference proteome</keyword>
<dbReference type="AlphaFoldDB" id="A0A8E2AJA1"/>
<gene>
    <name evidence="2" type="ORF">OBBRIDRAFT_807452</name>
</gene>
<proteinExistence type="predicted"/>
<name>A0A8E2AJA1_9APHY</name>
<feature type="chain" id="PRO_5034238305" evidence="1">
    <location>
        <begin position="27"/>
        <end position="221"/>
    </location>
</feature>
<sequence>MQMTRLATRMLSVALLVACLVTYSTASPVSDEEAEVEPVAELAWLDLHDLHRRQDRKNSFEALLREDSGAISTVPSVMRRLDWRYERWDVFTILIAIRVVSAETRLLNSAHLRRPAIIFTTHRRSDSAVIVEVNSLPMRGARAVALRATVLRMHGNDAPICISASHGPQTQHYISDANSVAFASISPSSGTSGITAGSCTDSTDIGHALRRPSQPHHGSIV</sequence>
<dbReference type="Proteomes" id="UP000250043">
    <property type="component" value="Unassembled WGS sequence"/>
</dbReference>
<evidence type="ECO:0000256" key="1">
    <source>
        <dbReference type="SAM" id="SignalP"/>
    </source>
</evidence>
<dbReference type="EMBL" id="KV722578">
    <property type="protein sequence ID" value="OCH85536.1"/>
    <property type="molecule type" value="Genomic_DNA"/>
</dbReference>
<accession>A0A8E2AJA1</accession>
<evidence type="ECO:0000313" key="2">
    <source>
        <dbReference type="EMBL" id="OCH85536.1"/>
    </source>
</evidence>
<keyword evidence="1" id="KW-0732">Signal</keyword>
<protein>
    <submittedName>
        <fullName evidence="2">Uncharacterized protein</fullName>
    </submittedName>
</protein>
<evidence type="ECO:0000313" key="3">
    <source>
        <dbReference type="Proteomes" id="UP000250043"/>
    </source>
</evidence>